<evidence type="ECO:0008006" key="2">
    <source>
        <dbReference type="Google" id="ProtNLM"/>
    </source>
</evidence>
<protein>
    <recommendedName>
        <fullName evidence="2">Virion structural protein</fullName>
    </recommendedName>
</protein>
<proteinExistence type="predicted"/>
<sequence>MLNNVEFKAYILNTIAFARTIVIKCESLATMDNRLMEQHYGIPIPADKAQWRYYLNLNGQYHETDEMMYVQSLDNGDNIEFTKANLDLHLATKRAYREGSYHYSRLVEKYPGQSNLINGIINPIPQSESIPAKDYSILRYNTDYVKWNEYQLIPALQQHIFYMVEGSFKTEYLYTDNLMMSALLANLHGSLISAILSIRKEADGTRYAHDFYIWSRLQSLGLSSVYKSVLDRKQTMWLYRNLKSVLRKLGRRVSFDEVLDIILTHRKIPISRYQVIQTTEGMVDTLKPAPRMFSQPVNLISEFGMDTKVWTVPEVIKKEIPLALDNVDEEPWGISDTQYAITYGLHGAAPSKVLESTMTDTTDRNPDRIMKVLHNEWIYLTFKKIYNINIDVSDVRTGKHFRLRMDQAVTLWHYLIDRARGIKKPGDIPEFNYWGVRKLIPPNWQELQALGHKEILTEEVCKDILKVHIDFPQLISPDAFFQKGFEVADGKWQHKKLYSAQLNLFIASRRQNACDALYENGLAKLTDIKTYDDFLLTLDLELWDYTADECLDLAWAIWEKATGWEYNNSISIGEQQRLLINLMKDLTSYTVQYIGSTETLAGQYNLPYMTLLDGDWLDKDGETGLESDGNGVIIPAHGRGFPVNELVAKELKGYIPGDNWGRTDPTSIGCARIYAKMYISQIDSPPVTSGNHISNFMTVKEAKPDESTTL</sequence>
<evidence type="ECO:0000313" key="1">
    <source>
        <dbReference type="EMBL" id="XCN28236.1"/>
    </source>
</evidence>
<organism evidence="1">
    <name type="scientific">Pantoea phage Survivor</name>
    <dbReference type="NCBI Taxonomy" id="3232176"/>
    <lineage>
        <taxon>Viruses</taxon>
        <taxon>Duplodnaviria</taxon>
        <taxon>Heunggongvirae</taxon>
        <taxon>Uroviricota</taxon>
        <taxon>Caudoviricetes</taxon>
    </lineage>
</organism>
<reference evidence="1" key="1">
    <citation type="submission" date="2024-06" db="EMBL/GenBank/DDBJ databases">
        <authorList>
            <person name="Gannavaram S."/>
            <person name="Nemani S."/>
            <person name="Datta M."/>
            <person name="Picchiottino A."/>
            <person name="Mereddy A."/>
            <person name="Gannavaram N."/>
            <person name="Honeycutt C."/>
            <person name="Tran D."/>
            <person name="Choi K."/>
            <person name="Srinivasan K."/>
            <person name="Johnson A."/>
        </authorList>
    </citation>
    <scope>NUCLEOTIDE SEQUENCE</scope>
</reference>
<accession>A0AAU8KXI9</accession>
<name>A0AAU8KXI9_9CAUD</name>
<dbReference type="EMBL" id="PP885733">
    <property type="protein sequence ID" value="XCN28236.1"/>
    <property type="molecule type" value="Genomic_DNA"/>
</dbReference>